<organism evidence="10 11">
    <name type="scientific">Aedes albopictus</name>
    <name type="common">Asian tiger mosquito</name>
    <name type="synonym">Stegomyia albopicta</name>
    <dbReference type="NCBI Taxonomy" id="7160"/>
    <lineage>
        <taxon>Eukaryota</taxon>
        <taxon>Metazoa</taxon>
        <taxon>Ecdysozoa</taxon>
        <taxon>Arthropoda</taxon>
        <taxon>Hexapoda</taxon>
        <taxon>Insecta</taxon>
        <taxon>Pterygota</taxon>
        <taxon>Neoptera</taxon>
        <taxon>Endopterygota</taxon>
        <taxon>Diptera</taxon>
        <taxon>Nematocera</taxon>
        <taxon>Culicoidea</taxon>
        <taxon>Culicidae</taxon>
        <taxon>Culicinae</taxon>
        <taxon>Aedini</taxon>
        <taxon>Aedes</taxon>
        <taxon>Stegomyia</taxon>
    </lineage>
</organism>
<keyword evidence="1 6" id="KW-0479">Metal-binding</keyword>
<dbReference type="GeneID" id="109402606"/>
<accession>A0ABM1Y2C6</accession>
<evidence type="ECO:0000259" key="9">
    <source>
        <dbReference type="PROSITE" id="PS51915"/>
    </source>
</evidence>
<dbReference type="PROSITE" id="PS51915">
    <property type="entry name" value="ZAD"/>
    <property type="match status" value="1"/>
</dbReference>
<proteinExistence type="predicted"/>
<feature type="compositionally biased region" description="Polar residues" evidence="7">
    <location>
        <begin position="970"/>
        <end position="979"/>
    </location>
</feature>
<keyword evidence="3 5" id="KW-0863">Zinc-finger</keyword>
<evidence type="ECO:0000313" key="11">
    <source>
        <dbReference type="Proteomes" id="UP000069940"/>
    </source>
</evidence>
<evidence type="ECO:0000256" key="2">
    <source>
        <dbReference type="ARBA" id="ARBA00022737"/>
    </source>
</evidence>
<evidence type="ECO:0000256" key="7">
    <source>
        <dbReference type="SAM" id="MobiDB-lite"/>
    </source>
</evidence>
<dbReference type="SUPFAM" id="SSF57716">
    <property type="entry name" value="Glucocorticoid receptor-like (DNA-binding domain)"/>
    <property type="match status" value="1"/>
</dbReference>
<keyword evidence="11" id="KW-1185">Reference proteome</keyword>
<evidence type="ECO:0000256" key="3">
    <source>
        <dbReference type="ARBA" id="ARBA00022771"/>
    </source>
</evidence>
<evidence type="ECO:0000256" key="6">
    <source>
        <dbReference type="PROSITE-ProRule" id="PRU01263"/>
    </source>
</evidence>
<dbReference type="RefSeq" id="XP_062705343.1">
    <property type="nucleotide sequence ID" value="XM_062849359.1"/>
</dbReference>
<feature type="binding site" evidence="6">
    <location>
        <position position="58"/>
    </location>
    <ligand>
        <name>Zn(2+)</name>
        <dbReference type="ChEBI" id="CHEBI:29105"/>
    </ligand>
</feature>
<name>A0ABM1Y2C6_AEDAL</name>
<feature type="domain" description="C2H2-type" evidence="8">
    <location>
        <begin position="399"/>
        <end position="421"/>
    </location>
</feature>
<feature type="binding site" evidence="6">
    <location>
        <position position="7"/>
    </location>
    <ligand>
        <name>Zn(2+)</name>
        <dbReference type="ChEBI" id="CHEBI:29105"/>
    </ligand>
</feature>
<dbReference type="InterPro" id="IPR012934">
    <property type="entry name" value="Znf_AD"/>
</dbReference>
<dbReference type="PANTHER" id="PTHR24403:SF58">
    <property type="entry name" value="ZINC FINGER PROTEIN 462"/>
    <property type="match status" value="1"/>
</dbReference>
<dbReference type="SMART" id="SM00868">
    <property type="entry name" value="zf-AD"/>
    <property type="match status" value="1"/>
</dbReference>
<reference evidence="10" key="2">
    <citation type="submission" date="2025-05" db="UniProtKB">
        <authorList>
            <consortium name="EnsemblMetazoa"/>
        </authorList>
    </citation>
    <scope>IDENTIFICATION</scope>
    <source>
        <strain evidence="10">Foshan</strain>
    </source>
</reference>
<feature type="binding site" evidence="6">
    <location>
        <position position="10"/>
    </location>
    <ligand>
        <name>Zn(2+)</name>
        <dbReference type="ChEBI" id="CHEBI:29105"/>
    </ligand>
</feature>
<dbReference type="Proteomes" id="UP000069940">
    <property type="component" value="Unassembled WGS sequence"/>
</dbReference>
<feature type="domain" description="ZAD" evidence="9">
    <location>
        <begin position="5"/>
        <end position="82"/>
    </location>
</feature>
<dbReference type="EnsemblMetazoa" id="AALFPA23_005023.R6316">
    <property type="protein sequence ID" value="AALFPA23_005023.P6316"/>
    <property type="gene ID" value="AALFPA23_005023"/>
</dbReference>
<sequence>MNRTTFCRTCGRGGLVYSVPLVHQSEVTGQTVLHMLEYGVGLKLIDDGVFPPQICRLCYGQIVATYELKQTSIESQTCFLQWFPSETLVGVAENLPPDETEMRKEKIVQAEESAPPVDVPPRPEVESPMVDCSIPKDVVFTDNEVQEALISGIAAEIARRAKKAQRAYECKYCDFDTFDKLEYIAHYSVHPEAICCECGFVTNRKFSLRRHLANFRCNESDRFLSPRVRFKRTRTDRAVGLESNNTFVDEALEQVRECLQPEEHTQELSNLERPNIEPEKLSLVASELVIESVKIEPEDASITQSIPKLNQQLPTLEHDEDSMEPHMYDSTELDGKIYICQYCPFATLLRNDYLLHFEDHPRVLRCVCGFLTDRAYTLRRHVEKTGCDHSKYSHSGKIYKCQYCSYISTSKSHYVRHWRTHPKNLRCLCGFTTDRKFSLRRHLKTAKCEEIYGKKVDWDDFNKRRTPAYVKNNKPFQLVWLGEGNPELAEEEPSDNNTTNGYKCSYCAHISKDRREYLSHSRTHPKNFQCLCGFETDRRFTFQRHLLKWGCEKAYGKRMDLGPRVSRKARKKAVHTKAQLDSALEAVSSESGATPFEGDIKLEEECLLPEGNTTEPAVHYAADTEGEDLPLSDSDIIIEAVKIEPEDASIFEDISKLSEEYSTPEIHTELISEDNTQKTQKIFTCTYCPFTTVVQTDYMLHYRGHPRVLRCVCGFMTDKQFTLQRHVAISGCNRTVNDELGRPRSSRHWKLFKCRYCSYSSTSRADYVMHWKCHPKVLRCLCGFTTDRKFSLVRHLGVVKCETTYGKKVDWEAYQRGARGWLRNRTPFDISWINVENHEIAIAPEQPQAAPQNKIFKCTLCSYTTTNRQKHRSHYRTHPMNYHCFCGFSTDRKFSLQRHLRKKRCEEIYGKRFDFEQIPSRKRRAKDFINLDSTESTSSKQIEESAIASNSADIPTGSTAAVVGEETVNLEESISQEVSTKLEHHEEGQEDSMNVDLND</sequence>
<dbReference type="PROSITE" id="PS50157">
    <property type="entry name" value="ZINC_FINGER_C2H2_2"/>
    <property type="match status" value="1"/>
</dbReference>
<evidence type="ECO:0000256" key="5">
    <source>
        <dbReference type="PROSITE-ProRule" id="PRU00042"/>
    </source>
</evidence>
<evidence type="ECO:0000256" key="4">
    <source>
        <dbReference type="ARBA" id="ARBA00022833"/>
    </source>
</evidence>
<keyword evidence="2" id="KW-0677">Repeat</keyword>
<feature type="compositionally biased region" description="Polar residues" evidence="7">
    <location>
        <begin position="947"/>
        <end position="959"/>
    </location>
</feature>
<dbReference type="InterPro" id="IPR013087">
    <property type="entry name" value="Znf_C2H2_type"/>
</dbReference>
<evidence type="ECO:0000313" key="10">
    <source>
        <dbReference type="EnsemblMetazoa" id="AALFPA23_005023.P6316"/>
    </source>
</evidence>
<evidence type="ECO:0008006" key="12">
    <source>
        <dbReference type="Google" id="ProtNLM"/>
    </source>
</evidence>
<evidence type="ECO:0000256" key="1">
    <source>
        <dbReference type="ARBA" id="ARBA00022723"/>
    </source>
</evidence>
<evidence type="ECO:0000259" key="8">
    <source>
        <dbReference type="PROSITE" id="PS50157"/>
    </source>
</evidence>
<feature type="binding site" evidence="6">
    <location>
        <position position="55"/>
    </location>
    <ligand>
        <name>Zn(2+)</name>
        <dbReference type="ChEBI" id="CHEBI:29105"/>
    </ligand>
</feature>
<protein>
    <recommendedName>
        <fullName evidence="12">ZAD domain-containing protein</fullName>
    </recommendedName>
</protein>
<reference evidence="11" key="1">
    <citation type="journal article" date="2015" name="Proc. Natl. Acad. Sci. U.S.A.">
        <title>Genome sequence of the Asian Tiger mosquito, Aedes albopictus, reveals insights into its biology, genetics, and evolution.</title>
        <authorList>
            <person name="Chen X.G."/>
            <person name="Jiang X."/>
            <person name="Gu J."/>
            <person name="Xu M."/>
            <person name="Wu Y."/>
            <person name="Deng Y."/>
            <person name="Zhang C."/>
            <person name="Bonizzoni M."/>
            <person name="Dermauw W."/>
            <person name="Vontas J."/>
            <person name="Armbruster P."/>
            <person name="Huang X."/>
            <person name="Yang Y."/>
            <person name="Zhang H."/>
            <person name="He W."/>
            <person name="Peng H."/>
            <person name="Liu Y."/>
            <person name="Wu K."/>
            <person name="Chen J."/>
            <person name="Lirakis M."/>
            <person name="Topalis P."/>
            <person name="Van Leeuwen T."/>
            <person name="Hall A.B."/>
            <person name="Jiang X."/>
            <person name="Thorpe C."/>
            <person name="Mueller R.L."/>
            <person name="Sun C."/>
            <person name="Waterhouse R.M."/>
            <person name="Yan G."/>
            <person name="Tu Z.J."/>
            <person name="Fang X."/>
            <person name="James A.A."/>
        </authorList>
    </citation>
    <scope>NUCLEOTIDE SEQUENCE [LARGE SCALE GENOMIC DNA]</scope>
    <source>
        <strain evidence="11">Foshan</strain>
    </source>
</reference>
<dbReference type="PANTHER" id="PTHR24403">
    <property type="entry name" value="ZINC FINGER PROTEIN"/>
    <property type="match status" value="1"/>
</dbReference>
<dbReference type="InterPro" id="IPR050688">
    <property type="entry name" value="Zinc_finger/UBP_domain"/>
</dbReference>
<dbReference type="Gene3D" id="3.30.160.60">
    <property type="entry name" value="Classic Zinc Finger"/>
    <property type="match status" value="2"/>
</dbReference>
<keyword evidence="4 6" id="KW-0862">Zinc</keyword>
<dbReference type="SMART" id="SM00355">
    <property type="entry name" value="ZnF_C2H2"/>
    <property type="match status" value="8"/>
</dbReference>
<feature type="region of interest" description="Disordered" evidence="7">
    <location>
        <begin position="933"/>
        <end position="999"/>
    </location>
</feature>